<keyword evidence="4 6" id="KW-0333">Golgi apparatus</keyword>
<dbReference type="Pfam" id="PF02709">
    <property type="entry name" value="Glyco_transf_7C"/>
    <property type="match status" value="1"/>
</dbReference>
<keyword evidence="6" id="KW-0328">Glycosyltransferase</keyword>
<dbReference type="GO" id="GO:0004653">
    <property type="term" value="F:polypeptide N-acetylgalactosaminyltransferase activity"/>
    <property type="evidence" value="ECO:0007669"/>
    <property type="project" value="TreeGrafter"/>
</dbReference>
<dbReference type="PANTHER" id="PTHR11675">
    <property type="entry name" value="N-ACETYLGALACTOSAMINYLTRANSFERASE"/>
    <property type="match status" value="1"/>
</dbReference>
<dbReference type="Proteomes" id="UP000762676">
    <property type="component" value="Unassembled WGS sequence"/>
</dbReference>
<keyword evidence="2 6" id="KW-0808">Transferase</keyword>
<dbReference type="InterPro" id="IPR027791">
    <property type="entry name" value="Galactosyl_T_C"/>
</dbReference>
<comment type="subcellular location">
    <subcellularLocation>
        <location evidence="1 6">Golgi apparatus membrane</location>
        <topology evidence="1 6">Single-pass type II membrane protein</topology>
    </subcellularLocation>
</comment>
<keyword evidence="11" id="KW-1185">Reference proteome</keyword>
<dbReference type="InterPro" id="IPR000772">
    <property type="entry name" value="Ricin_B_lectin"/>
</dbReference>
<dbReference type="InterPro" id="IPR035992">
    <property type="entry name" value="Ricin_B-like_lectins"/>
</dbReference>
<feature type="domain" description="Ricin B lectin" evidence="8">
    <location>
        <begin position="451"/>
        <end position="570"/>
    </location>
</feature>
<comment type="pathway">
    <text evidence="6">Protein modification; protein glycosylation.</text>
</comment>
<dbReference type="GO" id="GO:0000139">
    <property type="term" value="C:Golgi membrane"/>
    <property type="evidence" value="ECO:0007669"/>
    <property type="project" value="UniProtKB-SubCell"/>
</dbReference>
<evidence type="ECO:0000256" key="2">
    <source>
        <dbReference type="ARBA" id="ARBA00022679"/>
    </source>
</evidence>
<evidence type="ECO:0000256" key="5">
    <source>
        <dbReference type="ARBA" id="ARBA00023157"/>
    </source>
</evidence>
<evidence type="ECO:0000259" key="7">
    <source>
        <dbReference type="Pfam" id="PF00535"/>
    </source>
</evidence>
<proteinExistence type="inferred from homology"/>
<dbReference type="CDD" id="cd23441">
    <property type="entry name" value="beta-trefoil_Ricin_GALNT14-like"/>
    <property type="match status" value="1"/>
</dbReference>
<comment type="similarity">
    <text evidence="6">Belongs to the glycosyltransferase 2 family. GalNAc-T subfamily.</text>
</comment>
<organism evidence="10 11">
    <name type="scientific">Elysia marginata</name>
    <dbReference type="NCBI Taxonomy" id="1093978"/>
    <lineage>
        <taxon>Eukaryota</taxon>
        <taxon>Metazoa</taxon>
        <taxon>Spiralia</taxon>
        <taxon>Lophotrochozoa</taxon>
        <taxon>Mollusca</taxon>
        <taxon>Gastropoda</taxon>
        <taxon>Heterobranchia</taxon>
        <taxon>Euthyneura</taxon>
        <taxon>Panpulmonata</taxon>
        <taxon>Sacoglossa</taxon>
        <taxon>Placobranchoidea</taxon>
        <taxon>Plakobranchidae</taxon>
        <taxon>Elysia</taxon>
    </lineage>
</organism>
<keyword evidence="5 6" id="KW-1015">Disulfide bond</keyword>
<dbReference type="AlphaFoldDB" id="A0AAV4J8Q0"/>
<keyword evidence="6" id="KW-0812">Transmembrane</keyword>
<dbReference type="Gene3D" id="3.90.550.10">
    <property type="entry name" value="Spore Coat Polysaccharide Biosynthesis Protein SpsA, Chain A"/>
    <property type="match status" value="1"/>
</dbReference>
<evidence type="ECO:0000256" key="4">
    <source>
        <dbReference type="ARBA" id="ARBA00023034"/>
    </source>
</evidence>
<keyword evidence="6" id="KW-1133">Transmembrane helix</keyword>
<keyword evidence="6" id="KW-0472">Membrane</keyword>
<evidence type="ECO:0000313" key="10">
    <source>
        <dbReference type="EMBL" id="GFS18670.1"/>
    </source>
</evidence>
<keyword evidence="3 6" id="KW-0430">Lectin</keyword>
<keyword evidence="6" id="KW-0464">Manganese</keyword>
<dbReference type="GO" id="GO:0030246">
    <property type="term" value="F:carbohydrate binding"/>
    <property type="evidence" value="ECO:0007669"/>
    <property type="project" value="UniProtKB-KW"/>
</dbReference>
<dbReference type="SUPFAM" id="SSF50370">
    <property type="entry name" value="Ricin B-like lectins"/>
    <property type="match status" value="1"/>
</dbReference>
<dbReference type="GO" id="GO:0006493">
    <property type="term" value="P:protein O-linked glycosylation"/>
    <property type="evidence" value="ECO:0007669"/>
    <property type="project" value="TreeGrafter"/>
</dbReference>
<dbReference type="Gene3D" id="2.80.10.50">
    <property type="match status" value="1"/>
</dbReference>
<dbReference type="Pfam" id="PF00652">
    <property type="entry name" value="Ricin_B_lectin"/>
    <property type="match status" value="1"/>
</dbReference>
<name>A0AAV4J8Q0_9GAST</name>
<comment type="cofactor">
    <cofactor evidence="6">
        <name>Mn(2+)</name>
        <dbReference type="ChEBI" id="CHEBI:29035"/>
    </cofactor>
</comment>
<comment type="caution">
    <text evidence="10">The sequence shown here is derived from an EMBL/GenBank/DDBJ whole genome shotgun (WGS) entry which is preliminary data.</text>
</comment>
<evidence type="ECO:0000256" key="1">
    <source>
        <dbReference type="ARBA" id="ARBA00004323"/>
    </source>
</evidence>
<dbReference type="EC" id="2.4.1.-" evidence="6"/>
<evidence type="ECO:0000313" key="11">
    <source>
        <dbReference type="Proteomes" id="UP000762676"/>
    </source>
</evidence>
<accession>A0AAV4J8Q0</accession>
<dbReference type="PANTHER" id="PTHR11675:SF126">
    <property type="entry name" value="RICIN B LECTIN DOMAIN-CONTAINING PROTEIN"/>
    <property type="match status" value="1"/>
</dbReference>
<evidence type="ECO:0000259" key="8">
    <source>
        <dbReference type="Pfam" id="PF00652"/>
    </source>
</evidence>
<dbReference type="EMBL" id="BMAT01006728">
    <property type="protein sequence ID" value="GFS18670.1"/>
    <property type="molecule type" value="Genomic_DNA"/>
</dbReference>
<gene>
    <name evidence="10" type="ORF">ElyMa_003268800</name>
</gene>
<dbReference type="Pfam" id="PF00535">
    <property type="entry name" value="Glycos_transf_2"/>
    <property type="match status" value="1"/>
</dbReference>
<feature type="domain" description="Glycosyltransferase 2-like" evidence="7">
    <location>
        <begin position="138"/>
        <end position="288"/>
    </location>
</feature>
<protein>
    <recommendedName>
        <fullName evidence="6">Polypeptide N-acetylgalactosaminyltransferase</fullName>
        <ecNumber evidence="6">2.4.1.-</ecNumber>
    </recommendedName>
    <alternativeName>
        <fullName evidence="6">Protein-UDP acetylgalactosaminyltransferase</fullName>
    </alternativeName>
</protein>
<dbReference type="SUPFAM" id="SSF53448">
    <property type="entry name" value="Nucleotide-diphospho-sugar transferases"/>
    <property type="match status" value="1"/>
</dbReference>
<evidence type="ECO:0000259" key="9">
    <source>
        <dbReference type="Pfam" id="PF02709"/>
    </source>
</evidence>
<feature type="domain" description="Galactosyltransferase C-terminal" evidence="9">
    <location>
        <begin position="311"/>
        <end position="364"/>
    </location>
</feature>
<evidence type="ECO:0000256" key="3">
    <source>
        <dbReference type="ARBA" id="ARBA00022734"/>
    </source>
</evidence>
<sequence>MRLYIKRLAIGGSTTAVVILLLMWMKKLVFQESKSTLFKGSVHDAPAGFLKMREWEGEIEKIKFLLRSGVNQSNGGLYNADDFGVGSELRNLRNRDSKDKYNLNIWKSETIPLDREVPDSRPEECMLLKYPEDLPPASVVITMHNEWPSVVLRTVNSIINRTPSFLLKEIIIVDDASDIDVFKAGLGKYVASNFEPGLIKLIHLKSREGLIRSRLKGLHHVTAKVVVFLDSHMEVNKDWLQPLLKEIVNKKETLALAQLDYIDKDTFEYIFYPGYRTRYGFRWNMQFFETYFRPDQTLGKLPSDPLPGVLFVGTGFAVDVEYFKQIGSYDPGMMIWGGENIELAWRVWMCGGQILHIPCSHIGHIERNQPYTFPEGRLNTEMYNYKRAVDVWLGDYKKYVYQQYPGMETMDAGSLEDRKLLPHQLNCHNFTWFLDNIWPELLPYKEGGVLWGMIRTSTGNMCLDNDDYVFQSPNALVVKPCIYDLQRQAFSLSRSGALRTTIHCVIAKSVEADLVLFVENCFLNHPQRWTYKKNQLVHITSGMCLHAMGQREQTIPVLQPCKDDISAQKWLFESKGML</sequence>
<evidence type="ECO:0000256" key="6">
    <source>
        <dbReference type="RuleBase" id="RU361242"/>
    </source>
</evidence>
<dbReference type="PROSITE" id="PS50231">
    <property type="entry name" value="RICIN_B_LECTIN"/>
    <property type="match status" value="1"/>
</dbReference>
<dbReference type="InterPro" id="IPR001173">
    <property type="entry name" value="Glyco_trans_2-like"/>
</dbReference>
<reference evidence="10 11" key="1">
    <citation type="journal article" date="2021" name="Elife">
        <title>Chloroplast acquisition without the gene transfer in kleptoplastic sea slugs, Plakobranchus ocellatus.</title>
        <authorList>
            <person name="Maeda T."/>
            <person name="Takahashi S."/>
            <person name="Yoshida T."/>
            <person name="Shimamura S."/>
            <person name="Takaki Y."/>
            <person name="Nagai Y."/>
            <person name="Toyoda A."/>
            <person name="Suzuki Y."/>
            <person name="Arimoto A."/>
            <person name="Ishii H."/>
            <person name="Satoh N."/>
            <person name="Nishiyama T."/>
            <person name="Hasebe M."/>
            <person name="Maruyama T."/>
            <person name="Minagawa J."/>
            <person name="Obokata J."/>
            <person name="Shigenobu S."/>
        </authorList>
    </citation>
    <scope>NUCLEOTIDE SEQUENCE [LARGE SCALE GENOMIC DNA]</scope>
</reference>
<feature type="transmembrane region" description="Helical" evidence="6">
    <location>
        <begin position="7"/>
        <end position="25"/>
    </location>
</feature>
<dbReference type="InterPro" id="IPR029044">
    <property type="entry name" value="Nucleotide-diphossugar_trans"/>
</dbReference>